<keyword evidence="11 14" id="KW-0342">GTP-binding</keyword>
<evidence type="ECO:0000256" key="15">
    <source>
        <dbReference type="PIRSR" id="PIRSR028980-1"/>
    </source>
</evidence>
<feature type="binding site" evidence="16">
    <location>
        <position position="76"/>
    </location>
    <ligand>
        <name>Mg(2+)</name>
        <dbReference type="ChEBI" id="CHEBI:18420"/>
        <label>2</label>
        <note>catalytic</note>
    </ligand>
</feature>
<evidence type="ECO:0000256" key="5">
    <source>
        <dbReference type="ARBA" id="ARBA00022679"/>
    </source>
</evidence>
<comment type="cofactor">
    <cofactor evidence="16">
        <name>Mg(2+)</name>
        <dbReference type="ChEBI" id="CHEBI:18420"/>
    </cofactor>
    <text evidence="16">Binds 2 magnesium ions per subunit.</text>
</comment>
<dbReference type="OrthoDB" id="62560at2759"/>
<evidence type="ECO:0000256" key="8">
    <source>
        <dbReference type="ARBA" id="ARBA00022723"/>
    </source>
</evidence>
<evidence type="ECO:0000256" key="4">
    <source>
        <dbReference type="ARBA" id="ARBA00015443"/>
    </source>
</evidence>
<comment type="similarity">
    <text evidence="2 14">Belongs to the tRNA(His) guanylyltransferase family.</text>
</comment>
<evidence type="ECO:0000256" key="10">
    <source>
        <dbReference type="ARBA" id="ARBA00022842"/>
    </source>
</evidence>
<dbReference type="Pfam" id="PF04446">
    <property type="entry name" value="Thg1"/>
    <property type="match status" value="1"/>
</dbReference>
<evidence type="ECO:0000259" key="17">
    <source>
        <dbReference type="Pfam" id="PF04446"/>
    </source>
</evidence>
<dbReference type="PANTHER" id="PTHR12729">
    <property type="entry name" value="TRNA(HIS) GUANYLYLTRANSFERASE-RELATED"/>
    <property type="match status" value="1"/>
</dbReference>
<evidence type="ECO:0000256" key="16">
    <source>
        <dbReference type="PIRSR" id="PIRSR028980-2"/>
    </source>
</evidence>
<reference evidence="19 20" key="1">
    <citation type="journal article" date="2018" name="MBio">
        <title>Comparative Genomics Reveals the Core Gene Toolbox for the Fungus-Insect Symbiosis.</title>
        <authorList>
            <person name="Wang Y."/>
            <person name="Stata M."/>
            <person name="Wang W."/>
            <person name="Stajich J.E."/>
            <person name="White M.M."/>
            <person name="Moncalvo J.M."/>
        </authorList>
    </citation>
    <scope>NUCLEOTIDE SEQUENCE [LARGE SCALE GENOMIC DNA]</scope>
    <source>
        <strain evidence="19 20">SC-DP-2</strain>
    </source>
</reference>
<dbReference type="Gene3D" id="3.30.70.3000">
    <property type="match status" value="1"/>
</dbReference>
<keyword evidence="7 14" id="KW-0548">Nucleotidyltransferase</keyword>
<dbReference type="GO" id="GO:0000287">
    <property type="term" value="F:magnesium ion binding"/>
    <property type="evidence" value="ECO:0007669"/>
    <property type="project" value="UniProtKB-UniRule"/>
</dbReference>
<dbReference type="FunFam" id="3.30.70.3000:FF:000001">
    <property type="entry name" value="tRNA(His) guanylyltransferase"/>
    <property type="match status" value="1"/>
</dbReference>
<dbReference type="GO" id="GO:0008193">
    <property type="term" value="F:tRNA guanylyltransferase activity"/>
    <property type="evidence" value="ECO:0007669"/>
    <property type="project" value="UniProtKB-UniRule"/>
</dbReference>
<evidence type="ECO:0000313" key="19">
    <source>
        <dbReference type="EMBL" id="PVV03576.1"/>
    </source>
</evidence>
<dbReference type="AlphaFoldDB" id="A0A2T9ZG52"/>
<feature type="domain" description="tRNAHis guanylyltransferase catalytic" evidence="17">
    <location>
        <begin position="6"/>
        <end position="131"/>
    </location>
</feature>
<feature type="binding site" evidence="15">
    <location>
        <begin position="75"/>
        <end position="76"/>
    </location>
    <ligand>
        <name>GTP</name>
        <dbReference type="ChEBI" id="CHEBI:37565"/>
    </ligand>
</feature>
<evidence type="ECO:0000259" key="18">
    <source>
        <dbReference type="Pfam" id="PF14413"/>
    </source>
</evidence>
<comment type="catalytic activity">
    <reaction evidence="13 14">
        <text>a 5'-end ribonucleotide-tRNA(His) + GTP + ATP + H2O = a 5'-end phospho-guanosine-ribonucleotide-tRNA(His) + AMP + 2 diphosphate + H(+)</text>
        <dbReference type="Rhea" id="RHEA:54564"/>
        <dbReference type="Rhea" id="RHEA-COMP:14193"/>
        <dbReference type="Rhea" id="RHEA-COMP:14917"/>
        <dbReference type="ChEBI" id="CHEBI:15377"/>
        <dbReference type="ChEBI" id="CHEBI:15378"/>
        <dbReference type="ChEBI" id="CHEBI:30616"/>
        <dbReference type="ChEBI" id="CHEBI:33019"/>
        <dbReference type="ChEBI" id="CHEBI:37565"/>
        <dbReference type="ChEBI" id="CHEBI:138282"/>
        <dbReference type="ChEBI" id="CHEBI:141847"/>
        <dbReference type="ChEBI" id="CHEBI:456215"/>
        <dbReference type="EC" id="2.7.7.79"/>
    </reaction>
</comment>
<evidence type="ECO:0000256" key="6">
    <source>
        <dbReference type="ARBA" id="ARBA00022694"/>
    </source>
</evidence>
<evidence type="ECO:0000256" key="11">
    <source>
        <dbReference type="ARBA" id="ARBA00023134"/>
    </source>
</evidence>
<evidence type="ECO:0000256" key="7">
    <source>
        <dbReference type="ARBA" id="ARBA00022695"/>
    </source>
</evidence>
<evidence type="ECO:0000256" key="1">
    <source>
        <dbReference type="ARBA" id="ARBA00002939"/>
    </source>
</evidence>
<keyword evidence="9 14" id="KW-0547">Nucleotide-binding</keyword>
<gene>
    <name evidence="19" type="ORF">BB560_001946</name>
</gene>
<evidence type="ECO:0000256" key="13">
    <source>
        <dbReference type="ARBA" id="ARBA00047281"/>
    </source>
</evidence>
<dbReference type="STRING" id="133381.A0A2T9ZG52"/>
<dbReference type="InterPro" id="IPR024956">
    <property type="entry name" value="tRNAHis_GuaTrfase_cat"/>
</dbReference>
<feature type="binding site" evidence="16">
    <location>
        <position position="29"/>
    </location>
    <ligand>
        <name>Mg(2+)</name>
        <dbReference type="ChEBI" id="CHEBI:18420"/>
        <label>2</label>
        <note>catalytic</note>
    </ligand>
</feature>
<feature type="binding site" evidence="16">
    <location>
        <position position="30"/>
    </location>
    <ligand>
        <name>Mg(2+)</name>
        <dbReference type="ChEBI" id="CHEBI:18420"/>
        <label>1</label>
        <note>catalytic</note>
    </ligand>
</feature>
<protein>
    <recommendedName>
        <fullName evidence="4 14">tRNA(His) guanylyltransferase</fullName>
        <ecNumber evidence="3 14">2.7.7.79</ecNumber>
    </recommendedName>
    <alternativeName>
        <fullName evidence="12 14">tRNA-histidine guanylyltransferase</fullName>
    </alternativeName>
</protein>
<comment type="caution">
    <text evidence="19">The sequence shown here is derived from an EMBL/GenBank/DDBJ whole genome shotgun (WGS) entry which is preliminary data.</text>
</comment>
<dbReference type="EC" id="2.7.7.79" evidence="3 14"/>
<dbReference type="PIRSF" id="PIRSF028980">
    <property type="entry name" value="tRNAHis_guanylyltransferase"/>
    <property type="match status" value="1"/>
</dbReference>
<keyword evidence="20" id="KW-1185">Reference proteome</keyword>
<evidence type="ECO:0000313" key="20">
    <source>
        <dbReference type="Proteomes" id="UP000245609"/>
    </source>
</evidence>
<evidence type="ECO:0000256" key="3">
    <source>
        <dbReference type="ARBA" id="ARBA00012511"/>
    </source>
</evidence>
<organism evidence="19 20">
    <name type="scientific">Smittium megazygosporum</name>
    <dbReference type="NCBI Taxonomy" id="133381"/>
    <lineage>
        <taxon>Eukaryota</taxon>
        <taxon>Fungi</taxon>
        <taxon>Fungi incertae sedis</taxon>
        <taxon>Zoopagomycota</taxon>
        <taxon>Kickxellomycotina</taxon>
        <taxon>Harpellomycetes</taxon>
        <taxon>Harpellales</taxon>
        <taxon>Legeriomycetaceae</taxon>
        <taxon>Smittium</taxon>
    </lineage>
</organism>
<dbReference type="PANTHER" id="PTHR12729:SF6">
    <property type="entry name" value="TRNA(HIS) GUANYLYLTRANSFERASE-RELATED"/>
    <property type="match status" value="1"/>
</dbReference>
<keyword evidence="6 14" id="KW-0819">tRNA processing</keyword>
<proteinExistence type="inferred from homology"/>
<keyword evidence="10 14" id="KW-0460">Magnesium</keyword>
<name>A0A2T9ZG52_9FUNG</name>
<evidence type="ECO:0000256" key="12">
    <source>
        <dbReference type="ARBA" id="ARBA00032480"/>
    </source>
</evidence>
<feature type="domain" description="Thg1 C-terminal" evidence="18">
    <location>
        <begin position="135"/>
        <end position="240"/>
    </location>
</feature>
<keyword evidence="5 14" id="KW-0808">Transferase</keyword>
<comment type="function">
    <text evidence="1 14">Adds a GMP to the 5'-end of tRNA(His) after transcription and RNase P cleavage.</text>
</comment>
<dbReference type="InterPro" id="IPR038469">
    <property type="entry name" value="tRNAHis_GuaTrfase_Thg1_sf"/>
</dbReference>
<dbReference type="GO" id="GO:0005525">
    <property type="term" value="F:GTP binding"/>
    <property type="evidence" value="ECO:0007669"/>
    <property type="project" value="UniProtKB-UniRule"/>
</dbReference>
<dbReference type="InterPro" id="IPR025845">
    <property type="entry name" value="Thg1_C_dom"/>
</dbReference>
<evidence type="ECO:0000256" key="2">
    <source>
        <dbReference type="ARBA" id="ARBA00010113"/>
    </source>
</evidence>
<dbReference type="EMBL" id="MBFS01000216">
    <property type="protein sequence ID" value="PVV03576.1"/>
    <property type="molecule type" value="Genomic_DNA"/>
</dbReference>
<accession>A0A2T9ZG52</accession>
<evidence type="ECO:0000256" key="9">
    <source>
        <dbReference type="ARBA" id="ARBA00022741"/>
    </source>
</evidence>
<sequence length="252" mass="29406">MAKSKYEYVKQFEMEQQILPESWFVVRLDGQGFSKFTTAHKFQKPNDKRALDLMNSCASEIMLKVPDIVLAYGQSDEYSFVFSKKSKYFTRRSSVTSSQFASAYVFNWSKYFPDVPLLYAPSFDARIAIYPTDRHLRDYLCWRQADCHINNLYNTCFWELVKSGVSNKQAEIDLCKTVSSEKNELLFSKFGINYNAIDEIYRKGSVLIRKVEYFNVTTPDGSAGKRVKNSIQILHCDIIRDKFWSEHNILDL</sequence>
<dbReference type="GO" id="GO:0006400">
    <property type="term" value="P:tRNA modification"/>
    <property type="evidence" value="ECO:0007669"/>
    <property type="project" value="UniProtKB-UniRule"/>
</dbReference>
<feature type="binding site" evidence="16">
    <location>
        <position position="76"/>
    </location>
    <ligand>
        <name>Mg(2+)</name>
        <dbReference type="ChEBI" id="CHEBI:18420"/>
        <label>1</label>
        <note>catalytic</note>
    </ligand>
</feature>
<feature type="binding site" evidence="16">
    <location>
        <position position="29"/>
    </location>
    <ligand>
        <name>Mg(2+)</name>
        <dbReference type="ChEBI" id="CHEBI:18420"/>
        <label>1</label>
        <note>catalytic</note>
    </ligand>
</feature>
<dbReference type="InterPro" id="IPR007537">
    <property type="entry name" value="tRNAHis_GuaTrfase_Thg1"/>
</dbReference>
<keyword evidence="8 14" id="KW-0479">Metal-binding</keyword>
<evidence type="ECO:0000256" key="14">
    <source>
        <dbReference type="PIRNR" id="PIRNR028980"/>
    </source>
</evidence>
<dbReference type="Proteomes" id="UP000245609">
    <property type="component" value="Unassembled WGS sequence"/>
</dbReference>
<dbReference type="Pfam" id="PF14413">
    <property type="entry name" value="Thg1C"/>
    <property type="match status" value="1"/>
</dbReference>